<proteinExistence type="predicted"/>
<accession>A0A645CCN3</accession>
<organism evidence="1">
    <name type="scientific">bioreactor metagenome</name>
    <dbReference type="NCBI Taxonomy" id="1076179"/>
    <lineage>
        <taxon>unclassified sequences</taxon>
        <taxon>metagenomes</taxon>
        <taxon>ecological metagenomes</taxon>
    </lineage>
</organism>
<sequence length="472" mass="51692">MGLGVHTHHGVIEIGNLGMRIAHLDLGKPAQRAVGVLYLHGRAVEHQLSRQPRQLRPGQFARLLKRRGHIGVVHVAHLRGNAEFAQAGFLEREIVQIALHAELHARGRAGVDGIAHIVARVLGDGLRQIAVHARAVGARGRARQLQHAGKARRRRRLARIGRAPCDARLARRIRIGELHILRIYRNSIPVDLPVHLRRQLLHGNDGVFEHAGEYQRTIAHPQRRMPARLGERELHARALHAGHGHILLTTATHRCAPRAQGQVFDQPVGLVLLRCVERPVPSGLHVARHAARAQLAQQVMHGRLQRQALGDLREHRQMQLAGAQLAMLGLARLLVCARTGVAKEQRGVGPAQAVVRHEGEVLDAGLEAVVELLRAHAPLHRAQRQRLQLVAQRGPHLLQRQVRHAAHHLAAPHIYPGAHRATALAHGEGAQVGIFVDARHISVGQVGIKLAAPVLPAAAAHRQNGLAEHAAQ</sequence>
<gene>
    <name evidence="1" type="ORF">SDC9_121715</name>
</gene>
<comment type="caution">
    <text evidence="1">The sequence shown here is derived from an EMBL/GenBank/DDBJ whole genome shotgun (WGS) entry which is preliminary data.</text>
</comment>
<reference evidence="1" key="1">
    <citation type="submission" date="2019-08" db="EMBL/GenBank/DDBJ databases">
        <authorList>
            <person name="Kucharzyk K."/>
            <person name="Murdoch R.W."/>
            <person name="Higgins S."/>
            <person name="Loffler F."/>
        </authorList>
    </citation>
    <scope>NUCLEOTIDE SEQUENCE</scope>
</reference>
<dbReference type="AlphaFoldDB" id="A0A645CCN3"/>
<name>A0A645CCN3_9ZZZZ</name>
<protein>
    <submittedName>
        <fullName evidence="1">Uncharacterized protein</fullName>
    </submittedName>
</protein>
<dbReference type="EMBL" id="VSSQ01026158">
    <property type="protein sequence ID" value="MPM74726.1"/>
    <property type="molecule type" value="Genomic_DNA"/>
</dbReference>
<evidence type="ECO:0000313" key="1">
    <source>
        <dbReference type="EMBL" id="MPM74726.1"/>
    </source>
</evidence>